<feature type="domain" description="ORC5 lid" evidence="9">
    <location>
        <begin position="210"/>
        <end position="258"/>
    </location>
</feature>
<comment type="similarity">
    <text evidence="2">Belongs to the ORC5 family.</text>
</comment>
<dbReference type="Pfam" id="PF14630">
    <property type="entry name" value="ORC5_C"/>
    <property type="match status" value="1"/>
</dbReference>
<keyword evidence="4" id="KW-0547">Nucleotide-binding</keyword>
<dbReference type="OrthoDB" id="365981at2759"/>
<evidence type="ECO:0000256" key="3">
    <source>
        <dbReference type="ARBA" id="ARBA00022705"/>
    </source>
</evidence>
<dbReference type="Pfam" id="PF21639">
    <property type="entry name" value="ORC5_lid"/>
    <property type="match status" value="1"/>
</dbReference>
<dbReference type="Pfam" id="PF13191">
    <property type="entry name" value="AAA_16"/>
    <property type="match status" value="1"/>
</dbReference>
<reference evidence="10 11" key="1">
    <citation type="journal article" date="2019" name="PLoS Biol.">
        <title>Sex chromosomes control vertical transmission of feminizing Wolbachia symbionts in an isopod.</title>
        <authorList>
            <person name="Becking T."/>
            <person name="Chebbi M.A."/>
            <person name="Giraud I."/>
            <person name="Moumen B."/>
            <person name="Laverre T."/>
            <person name="Caubet Y."/>
            <person name="Peccoud J."/>
            <person name="Gilbert C."/>
            <person name="Cordaux R."/>
        </authorList>
    </citation>
    <scope>NUCLEOTIDE SEQUENCE [LARGE SCALE GENOMIC DNA]</scope>
    <source>
        <strain evidence="10">ANa2</strain>
        <tissue evidence="10">Whole body excluding digestive tract and cuticle</tissue>
    </source>
</reference>
<keyword evidence="5" id="KW-0067">ATP-binding</keyword>
<comment type="subcellular location">
    <subcellularLocation>
        <location evidence="1">Nucleus</location>
    </subcellularLocation>
</comment>
<dbReference type="InterPro" id="IPR047088">
    <property type="entry name" value="ORC5_C"/>
</dbReference>
<dbReference type="InterPro" id="IPR020796">
    <property type="entry name" value="ORC5"/>
</dbReference>
<evidence type="ECO:0000256" key="4">
    <source>
        <dbReference type="ARBA" id="ARBA00022741"/>
    </source>
</evidence>
<dbReference type="EMBL" id="SEYY01012662">
    <property type="protein sequence ID" value="KAB7500788.1"/>
    <property type="molecule type" value="Genomic_DNA"/>
</dbReference>
<dbReference type="Proteomes" id="UP000326759">
    <property type="component" value="Unassembled WGS sequence"/>
</dbReference>
<evidence type="ECO:0000313" key="10">
    <source>
        <dbReference type="EMBL" id="KAB7500788.1"/>
    </source>
</evidence>
<dbReference type="InterPro" id="IPR027417">
    <property type="entry name" value="P-loop_NTPase"/>
</dbReference>
<evidence type="ECO:0000256" key="6">
    <source>
        <dbReference type="ARBA" id="ARBA00023242"/>
    </source>
</evidence>
<dbReference type="PANTHER" id="PTHR12705:SF0">
    <property type="entry name" value="ORIGIN RECOGNITION COMPLEX SUBUNIT 5"/>
    <property type="match status" value="1"/>
</dbReference>
<dbReference type="PANTHER" id="PTHR12705">
    <property type="entry name" value="ORIGIN RECOGNITION COMPLEX SUBUNIT 5"/>
    <property type="match status" value="1"/>
</dbReference>
<dbReference type="InterPro" id="IPR041664">
    <property type="entry name" value="AAA_16"/>
</dbReference>
<evidence type="ECO:0000259" key="9">
    <source>
        <dbReference type="Pfam" id="PF21639"/>
    </source>
</evidence>
<feature type="domain" description="Origin recognition complex subunit 5 C-terminal" evidence="8">
    <location>
        <begin position="310"/>
        <end position="440"/>
    </location>
</feature>
<dbReference type="GO" id="GO:0006270">
    <property type="term" value="P:DNA replication initiation"/>
    <property type="evidence" value="ECO:0007669"/>
    <property type="project" value="TreeGrafter"/>
</dbReference>
<gene>
    <name evidence="10" type="ORF">Anas_13310</name>
</gene>
<evidence type="ECO:0000256" key="2">
    <source>
        <dbReference type="ARBA" id="ARBA00006269"/>
    </source>
</evidence>
<name>A0A5N5T4A1_9CRUS</name>
<proteinExistence type="inferred from homology"/>
<comment type="caution">
    <text evidence="10">The sequence shown here is derived from an EMBL/GenBank/DDBJ whole genome shotgun (WGS) entry which is preliminary data.</text>
</comment>
<evidence type="ECO:0000259" key="8">
    <source>
        <dbReference type="Pfam" id="PF14630"/>
    </source>
</evidence>
<dbReference type="InterPro" id="IPR048866">
    <property type="entry name" value="ORC5_lid"/>
</dbReference>
<feature type="domain" description="Orc1-like AAA ATPase" evidence="7">
    <location>
        <begin position="14"/>
        <end position="159"/>
    </location>
</feature>
<dbReference type="SUPFAM" id="SSF52540">
    <property type="entry name" value="P-loop containing nucleoside triphosphate hydrolases"/>
    <property type="match status" value="1"/>
</dbReference>
<organism evidence="10 11">
    <name type="scientific">Armadillidium nasatum</name>
    <dbReference type="NCBI Taxonomy" id="96803"/>
    <lineage>
        <taxon>Eukaryota</taxon>
        <taxon>Metazoa</taxon>
        <taxon>Ecdysozoa</taxon>
        <taxon>Arthropoda</taxon>
        <taxon>Crustacea</taxon>
        <taxon>Multicrustacea</taxon>
        <taxon>Malacostraca</taxon>
        <taxon>Eumalacostraca</taxon>
        <taxon>Peracarida</taxon>
        <taxon>Isopoda</taxon>
        <taxon>Oniscidea</taxon>
        <taxon>Crinocheta</taxon>
        <taxon>Armadillidiidae</taxon>
        <taxon>Armadillidium</taxon>
    </lineage>
</organism>
<sequence length="445" mass="51710">MNSQEDVELLPKIRCRDEQLKSLKGLIREDSSPLPASIFVFGLPGTGKSLLLNSVFRYRNVRICYANCIEFYSPKIIYERILNQMSDVEPLESNNFSSYASCDNMADFVRYVKEIDLDRKERYAFIFEHSERLRDCSANIFPALCRLQELCEDVNVCVVFSSRLPLDKFRVPMGFLEPFVIHFPQYTKDETVDILVSEQPMDCCLSKDGYKNYISLLLSVFYLATRNLPELKHLAELHLKLYCDPIMKEEAKEDELRFLWKNIEPKFKKALSTVYLREVSSEQFMKIQESMDSEVKVPQNNKLNLTKIELPFYSKFLLISAYLASYNPPKSDKRFFTKNHGKKRKTQAMIKAKQKSCSQLVGPKPFPLDRLLAIFYSIIEDKVAPTAHIFTQITSLVSLRLLTSVGNDDPLSSPKYKSNVSFDFIRFISRTVNFEIVQYLYDYSS</sequence>
<protein>
    <submittedName>
        <fullName evidence="10">INO80 complex subunit E</fullName>
    </submittedName>
</protein>
<keyword evidence="3" id="KW-0235">DNA replication</keyword>
<keyword evidence="6" id="KW-0539">Nucleus</keyword>
<accession>A0A5N5T4A1</accession>
<dbReference type="AlphaFoldDB" id="A0A5N5T4A1"/>
<evidence type="ECO:0000256" key="1">
    <source>
        <dbReference type="ARBA" id="ARBA00004123"/>
    </source>
</evidence>
<dbReference type="GO" id="GO:0003688">
    <property type="term" value="F:DNA replication origin binding"/>
    <property type="evidence" value="ECO:0007669"/>
    <property type="project" value="TreeGrafter"/>
</dbReference>
<evidence type="ECO:0000313" key="11">
    <source>
        <dbReference type="Proteomes" id="UP000326759"/>
    </source>
</evidence>
<keyword evidence="11" id="KW-1185">Reference proteome</keyword>
<evidence type="ECO:0000259" key="7">
    <source>
        <dbReference type="Pfam" id="PF13191"/>
    </source>
</evidence>
<dbReference type="Gene3D" id="3.40.50.300">
    <property type="entry name" value="P-loop containing nucleotide triphosphate hydrolases"/>
    <property type="match status" value="1"/>
</dbReference>
<evidence type="ECO:0000256" key="5">
    <source>
        <dbReference type="ARBA" id="ARBA00022840"/>
    </source>
</evidence>
<dbReference type="GO" id="GO:0005664">
    <property type="term" value="C:nuclear origin of replication recognition complex"/>
    <property type="evidence" value="ECO:0007669"/>
    <property type="project" value="TreeGrafter"/>
</dbReference>